<dbReference type="SUPFAM" id="SSF49899">
    <property type="entry name" value="Concanavalin A-like lectins/glucanases"/>
    <property type="match status" value="1"/>
</dbReference>
<feature type="chain" id="PRO_5038843859" evidence="5">
    <location>
        <begin position="21"/>
        <end position="492"/>
    </location>
</feature>
<evidence type="ECO:0000256" key="3">
    <source>
        <dbReference type="ARBA" id="ARBA00023295"/>
    </source>
</evidence>
<dbReference type="InterPro" id="IPR013148">
    <property type="entry name" value="Glyco_hydro_32_N"/>
</dbReference>
<reference evidence="8" key="1">
    <citation type="journal article" date="2021" name="PeerJ">
        <title>Extensive microbial diversity within the chicken gut microbiome revealed by metagenomics and culture.</title>
        <authorList>
            <person name="Gilroy R."/>
            <person name="Ravi A."/>
            <person name="Getino M."/>
            <person name="Pursley I."/>
            <person name="Horton D.L."/>
            <person name="Alikhan N.F."/>
            <person name="Baker D."/>
            <person name="Gharbi K."/>
            <person name="Hall N."/>
            <person name="Watson M."/>
            <person name="Adriaenssens E.M."/>
            <person name="Foster-Nyarko E."/>
            <person name="Jarju S."/>
            <person name="Secka A."/>
            <person name="Antonio M."/>
            <person name="Oren A."/>
            <person name="Chaudhuri R.R."/>
            <person name="La Ragione R."/>
            <person name="Hildebrand F."/>
            <person name="Pallen M.J."/>
        </authorList>
    </citation>
    <scope>NUCLEOTIDE SEQUENCE</scope>
    <source>
        <strain evidence="8">ChiHjej12B11-24981</strain>
    </source>
</reference>
<dbReference type="Pfam" id="PF00251">
    <property type="entry name" value="Glyco_hydro_32N"/>
    <property type="match status" value="1"/>
</dbReference>
<dbReference type="Pfam" id="PF08244">
    <property type="entry name" value="Glyco_hydro_32C"/>
    <property type="match status" value="1"/>
</dbReference>
<name>A0A9D2A3F2_9BACE</name>
<dbReference type="GO" id="GO:0004575">
    <property type="term" value="F:sucrose alpha-glucosidase activity"/>
    <property type="evidence" value="ECO:0007669"/>
    <property type="project" value="TreeGrafter"/>
</dbReference>
<evidence type="ECO:0000313" key="9">
    <source>
        <dbReference type="Proteomes" id="UP000824023"/>
    </source>
</evidence>
<comment type="similarity">
    <text evidence="1 4">Belongs to the glycosyl hydrolase 32 family.</text>
</comment>
<feature type="domain" description="Glycosyl hydrolase family 32 C-terminal" evidence="7">
    <location>
        <begin position="362"/>
        <end position="473"/>
    </location>
</feature>
<dbReference type="AlphaFoldDB" id="A0A9D2A3F2"/>
<dbReference type="Proteomes" id="UP000824023">
    <property type="component" value="Unassembled WGS sequence"/>
</dbReference>
<dbReference type="PANTHER" id="PTHR42800">
    <property type="entry name" value="EXOINULINASE INUD (AFU_ORTHOLOGUE AFUA_5G00480)"/>
    <property type="match status" value="1"/>
</dbReference>
<dbReference type="Gene3D" id="2.60.120.560">
    <property type="entry name" value="Exo-inulinase, domain 1"/>
    <property type="match status" value="1"/>
</dbReference>
<dbReference type="SUPFAM" id="SSF75005">
    <property type="entry name" value="Arabinanase/levansucrase/invertase"/>
    <property type="match status" value="1"/>
</dbReference>
<dbReference type="EMBL" id="DXCK01000043">
    <property type="protein sequence ID" value="HIZ01158.1"/>
    <property type="molecule type" value="Genomic_DNA"/>
</dbReference>
<keyword evidence="5" id="KW-0732">Signal</keyword>
<dbReference type="SMART" id="SM00640">
    <property type="entry name" value="Glyco_32"/>
    <property type="match status" value="1"/>
</dbReference>
<evidence type="ECO:0000313" key="8">
    <source>
        <dbReference type="EMBL" id="HIZ01158.1"/>
    </source>
</evidence>
<dbReference type="InterPro" id="IPR013320">
    <property type="entry name" value="ConA-like_dom_sf"/>
</dbReference>
<accession>A0A9D2A3F2</accession>
<dbReference type="InterPro" id="IPR013189">
    <property type="entry name" value="Glyco_hydro_32_C"/>
</dbReference>
<protein>
    <submittedName>
        <fullName evidence="8">Glycoside hydrolase family 32 protein</fullName>
    </submittedName>
</protein>
<organism evidence="8 9">
    <name type="scientific">Candidatus Bacteroides merdipullorum</name>
    <dbReference type="NCBI Taxonomy" id="2838474"/>
    <lineage>
        <taxon>Bacteria</taxon>
        <taxon>Pseudomonadati</taxon>
        <taxon>Bacteroidota</taxon>
        <taxon>Bacteroidia</taxon>
        <taxon>Bacteroidales</taxon>
        <taxon>Bacteroidaceae</taxon>
        <taxon>Bacteroides</taxon>
    </lineage>
</organism>
<evidence type="ECO:0000256" key="5">
    <source>
        <dbReference type="SAM" id="SignalP"/>
    </source>
</evidence>
<reference evidence="8" key="2">
    <citation type="submission" date="2021-04" db="EMBL/GenBank/DDBJ databases">
        <authorList>
            <person name="Gilroy R."/>
        </authorList>
    </citation>
    <scope>NUCLEOTIDE SEQUENCE</scope>
    <source>
        <strain evidence="8">ChiHjej12B11-24981</strain>
    </source>
</reference>
<evidence type="ECO:0000256" key="1">
    <source>
        <dbReference type="ARBA" id="ARBA00009902"/>
    </source>
</evidence>
<dbReference type="GO" id="GO:0005737">
    <property type="term" value="C:cytoplasm"/>
    <property type="evidence" value="ECO:0007669"/>
    <property type="project" value="TreeGrafter"/>
</dbReference>
<dbReference type="InterPro" id="IPR001362">
    <property type="entry name" value="Glyco_hydro_32"/>
</dbReference>
<evidence type="ECO:0000256" key="4">
    <source>
        <dbReference type="RuleBase" id="RU362110"/>
    </source>
</evidence>
<keyword evidence="2 4" id="KW-0378">Hydrolase</keyword>
<feature type="domain" description="Glycosyl hydrolase family 32 N-terminal" evidence="6">
    <location>
        <begin position="38"/>
        <end position="331"/>
    </location>
</feature>
<evidence type="ECO:0000259" key="7">
    <source>
        <dbReference type="Pfam" id="PF08244"/>
    </source>
</evidence>
<feature type="signal peptide" evidence="5">
    <location>
        <begin position="1"/>
        <end position="20"/>
    </location>
</feature>
<sequence>MSTKLWIVSLCSLLPALASAQSAGADTLYNETYRSQYHFSPRRGWVGDPCGFVHHDGRYRMYWWGGLESTDFTRYDEFSPFCMEGADDNIAYFTGSVVIDRDNTAGFGRGAYVAVYTAFEKDTKKQAQAISYSTDGGRTFHYYEGNPVLDINSTEFRDPTVFFHPQTNRWVMVVAKALEKKVGIYTSPDLKHWTWASDFGPAGDSEKSWECPDLFRLPVDGNPADTRWVMVVSVNWAQVQYFVGDFDGTTFTLADNHPVEPLYVDKGLDYYAVRTFRDYDGTLPTTTAIGWVATWDYAPHAPSTYGKGFWSVPRNLGLRTTPGGLRLVQEPFPQLSALRLGRETTFSGTLPVGVHPLPEFTPSANVYELDITFDASRSNVFGLNLCVGHGRKVVLSYDTDSHNFIIDRTHCTDAVLPKFSRMAHARVLPRDGKFRLRIFVDKSSIEVFANDGEDVFTLLTYPSEDQTGIETFALRPGVGINFRAWPMKSVWH</sequence>
<evidence type="ECO:0000256" key="2">
    <source>
        <dbReference type="ARBA" id="ARBA00022801"/>
    </source>
</evidence>
<comment type="caution">
    <text evidence="8">The sequence shown here is derived from an EMBL/GenBank/DDBJ whole genome shotgun (WGS) entry which is preliminary data.</text>
</comment>
<keyword evidence="3 4" id="KW-0326">Glycosidase</keyword>
<dbReference type="Gene3D" id="2.115.10.20">
    <property type="entry name" value="Glycosyl hydrolase domain, family 43"/>
    <property type="match status" value="1"/>
</dbReference>
<proteinExistence type="inferred from homology"/>
<dbReference type="CDD" id="cd18622">
    <property type="entry name" value="GH32_Inu-like"/>
    <property type="match status" value="1"/>
</dbReference>
<evidence type="ECO:0000259" key="6">
    <source>
        <dbReference type="Pfam" id="PF00251"/>
    </source>
</evidence>
<gene>
    <name evidence="8" type="ORF">H9819_02760</name>
</gene>
<dbReference type="GO" id="GO:0005987">
    <property type="term" value="P:sucrose catabolic process"/>
    <property type="evidence" value="ECO:0007669"/>
    <property type="project" value="TreeGrafter"/>
</dbReference>
<dbReference type="PANTHER" id="PTHR42800:SF1">
    <property type="entry name" value="EXOINULINASE INUD (AFU_ORTHOLOGUE AFUA_5G00480)"/>
    <property type="match status" value="1"/>
</dbReference>
<dbReference type="InterPro" id="IPR023296">
    <property type="entry name" value="Glyco_hydro_beta-prop_sf"/>
</dbReference>